<reference evidence="4 5" key="1">
    <citation type="submission" date="2018-02" db="EMBL/GenBank/DDBJ databases">
        <title>The genomes of Aspergillus section Nigri reveals drivers in fungal speciation.</title>
        <authorList>
            <consortium name="DOE Joint Genome Institute"/>
            <person name="Vesth T.C."/>
            <person name="Nybo J."/>
            <person name="Theobald S."/>
            <person name="Brandl J."/>
            <person name="Frisvad J.C."/>
            <person name="Nielsen K.F."/>
            <person name="Lyhne E.K."/>
            <person name="Kogle M.E."/>
            <person name="Kuo A."/>
            <person name="Riley R."/>
            <person name="Clum A."/>
            <person name="Nolan M."/>
            <person name="Lipzen A."/>
            <person name="Salamov A."/>
            <person name="Henrissat B."/>
            <person name="Wiebenga A."/>
            <person name="De vries R.P."/>
            <person name="Grigoriev I.V."/>
            <person name="Mortensen U.H."/>
            <person name="Andersen M.R."/>
            <person name="Baker S.E."/>
        </authorList>
    </citation>
    <scope>NUCLEOTIDE SEQUENCE [LARGE SCALE GENOMIC DNA]</scope>
    <source>
        <strain evidence="4 5">CBS 707.79</strain>
    </source>
</reference>
<dbReference type="Pfam" id="PF17183">
    <property type="entry name" value="Get5_C"/>
    <property type="match status" value="1"/>
</dbReference>
<dbReference type="OrthoDB" id="5366541at2759"/>
<accession>A0A319CTY0</accession>
<proteinExistence type="predicted"/>
<organism evidence="4 5">
    <name type="scientific">Aspergillus ellipticus CBS 707.79</name>
    <dbReference type="NCBI Taxonomy" id="1448320"/>
    <lineage>
        <taxon>Eukaryota</taxon>
        <taxon>Fungi</taxon>
        <taxon>Dikarya</taxon>
        <taxon>Ascomycota</taxon>
        <taxon>Pezizomycotina</taxon>
        <taxon>Eurotiomycetes</taxon>
        <taxon>Eurotiomycetidae</taxon>
        <taxon>Eurotiales</taxon>
        <taxon>Aspergillaceae</taxon>
        <taxon>Aspergillus</taxon>
        <taxon>Aspergillus subgen. Circumdati</taxon>
    </lineage>
</organism>
<dbReference type="InterPro" id="IPR024737">
    <property type="entry name" value="Get5_N"/>
</dbReference>
<evidence type="ECO:0000259" key="2">
    <source>
        <dbReference type="Pfam" id="PF12754"/>
    </source>
</evidence>
<keyword evidence="5" id="KW-1185">Reference proteome</keyword>
<dbReference type="Pfam" id="PF12754">
    <property type="entry name" value="Get5_N"/>
    <property type="match status" value="1"/>
</dbReference>
<evidence type="ECO:0000256" key="1">
    <source>
        <dbReference type="SAM" id="MobiDB-lite"/>
    </source>
</evidence>
<gene>
    <name evidence="4" type="ORF">BO71DRAFT_392034</name>
</gene>
<name>A0A319CTY0_9EURO</name>
<feature type="domain" description="Get5 N-terminal" evidence="2">
    <location>
        <begin position="6"/>
        <end position="158"/>
    </location>
</feature>
<evidence type="ECO:0000313" key="5">
    <source>
        <dbReference type="Proteomes" id="UP000247810"/>
    </source>
</evidence>
<sequence>MSEITFAKTFLSALDSRPIKLRADYMLDEERVGARVPYLLPRLPAPHPTMPKRPQTLAPGSSKSITIGLKSARNPPLELSLPNVPLATTSLQDLKDAVRERIRDAQDSPVSVEKIKILYKKKPVTGSAGKTVAEILGDEPELLAGGKGVEFGVMVMGGAKVVESQTEEGEAEREGEVSPTPKAAVGPSGEEVLRTEAFWDDLQGFLEQRVKDYGEAKRLRGLFEGAWKGTSSA</sequence>
<evidence type="ECO:0000313" key="4">
    <source>
        <dbReference type="EMBL" id="PYH88200.1"/>
    </source>
</evidence>
<dbReference type="Proteomes" id="UP000247810">
    <property type="component" value="Unassembled WGS sequence"/>
</dbReference>
<evidence type="ECO:0000259" key="3">
    <source>
        <dbReference type="Pfam" id="PF17183"/>
    </source>
</evidence>
<feature type="region of interest" description="Disordered" evidence="1">
    <location>
        <begin position="43"/>
        <end position="62"/>
    </location>
</feature>
<dbReference type="Gene3D" id="1.10.286.70">
    <property type="entry name" value="Get5 dimerization domain"/>
    <property type="match status" value="1"/>
</dbReference>
<dbReference type="InterPro" id="IPR049256">
    <property type="entry name" value="Get5_C"/>
</dbReference>
<dbReference type="AlphaFoldDB" id="A0A319CTY0"/>
<dbReference type="EMBL" id="KZ826116">
    <property type="protein sequence ID" value="PYH88200.1"/>
    <property type="molecule type" value="Genomic_DNA"/>
</dbReference>
<feature type="domain" description="Get5 C-terminal" evidence="3">
    <location>
        <begin position="181"/>
        <end position="229"/>
    </location>
</feature>
<evidence type="ECO:0008006" key="6">
    <source>
        <dbReference type="Google" id="ProtNLM"/>
    </source>
</evidence>
<protein>
    <recommendedName>
        <fullName evidence="6">Cell-cycle control medial ring component</fullName>
    </recommendedName>
</protein>
<feature type="region of interest" description="Disordered" evidence="1">
    <location>
        <begin position="163"/>
        <end position="190"/>
    </location>
</feature>
<dbReference type="VEuPathDB" id="FungiDB:BO71DRAFT_392034"/>